<dbReference type="AlphaFoldDB" id="Q9P4A5"/>
<protein>
    <submittedName>
        <fullName evidence="1">Uncharacterized protein</fullName>
    </submittedName>
</protein>
<sequence length="80" mass="9384">VVILELIHLVKGGVPVNFLDIIREKASVLGIKHPDHIISFDGYFRFYYIKYPKSDYVLAVKELDNFSIHKLRYTLDGIYR</sequence>
<evidence type="ECO:0000313" key="1">
    <source>
        <dbReference type="EMBL" id="AAF87295.1"/>
    </source>
</evidence>
<organism evidence="1">
    <name type="scientific">Letharia vulpina</name>
    <name type="common">Wolf lichen</name>
    <name type="synonym">Lichen vulpinus</name>
    <dbReference type="NCBI Taxonomy" id="129387"/>
    <lineage>
        <taxon>Eukaryota</taxon>
        <taxon>Fungi</taxon>
        <taxon>Dikarya</taxon>
        <taxon>Ascomycota</taxon>
        <taxon>Pezizomycotina</taxon>
        <taxon>Lecanoromycetes</taxon>
        <taxon>OSLEUM clade</taxon>
        <taxon>Lecanoromycetidae</taxon>
        <taxon>Lecanorales</taxon>
        <taxon>Lecanorineae</taxon>
        <taxon>Parmeliaceae</taxon>
        <taxon>Letharia</taxon>
    </lineage>
</organism>
<proteinExistence type="predicted"/>
<reference evidence="1" key="1">
    <citation type="journal article" date="2001" name="Fungal Genet. Biol.">
        <title>Outcrossing and recombination in the lichenized fungus Letharia.</title>
        <authorList>
            <person name="Kroken S."/>
            <person name="Taylor J.W."/>
        </authorList>
    </citation>
    <scope>NUCLEOTIDE SEQUENCE</scope>
</reference>
<name>Q9P4A5_LETVU</name>
<dbReference type="EMBL" id="AF228468">
    <property type="protein sequence ID" value="AAF87295.1"/>
    <property type="molecule type" value="Genomic_DNA"/>
</dbReference>
<feature type="non-terminal residue" evidence="1">
    <location>
        <position position="1"/>
    </location>
</feature>
<feature type="non-terminal residue" evidence="1">
    <location>
        <position position="80"/>
    </location>
</feature>
<accession>Q9P4A5</accession>